<proteinExistence type="inferred from homology"/>
<accession>A0A8J3CD99</accession>
<organism evidence="6 7">
    <name type="scientific">Longimycelium tulufanense</name>
    <dbReference type="NCBI Taxonomy" id="907463"/>
    <lineage>
        <taxon>Bacteria</taxon>
        <taxon>Bacillati</taxon>
        <taxon>Actinomycetota</taxon>
        <taxon>Actinomycetes</taxon>
        <taxon>Pseudonocardiales</taxon>
        <taxon>Pseudonocardiaceae</taxon>
        <taxon>Longimycelium</taxon>
    </lineage>
</organism>
<dbReference type="SMART" id="SM00470">
    <property type="entry name" value="ParB"/>
    <property type="match status" value="1"/>
</dbReference>
<reference evidence="6" key="2">
    <citation type="submission" date="2020-09" db="EMBL/GenBank/DDBJ databases">
        <authorList>
            <person name="Sun Q."/>
            <person name="Zhou Y."/>
        </authorList>
    </citation>
    <scope>NUCLEOTIDE SEQUENCE</scope>
    <source>
        <strain evidence="6">CGMCC 4.5737</strain>
    </source>
</reference>
<dbReference type="InterPro" id="IPR001091">
    <property type="entry name" value="RM_Methyltransferase"/>
</dbReference>
<keyword evidence="2 6" id="KW-0489">Methyltransferase</keyword>
<dbReference type="Pfam" id="PF02195">
    <property type="entry name" value="ParB_N"/>
    <property type="match status" value="1"/>
</dbReference>
<dbReference type="GO" id="GO:0008170">
    <property type="term" value="F:N-methyltransferase activity"/>
    <property type="evidence" value="ECO:0007669"/>
    <property type="project" value="InterPro"/>
</dbReference>
<dbReference type="EMBL" id="BMMK01000038">
    <property type="protein sequence ID" value="GGM77085.1"/>
    <property type="molecule type" value="Genomic_DNA"/>
</dbReference>
<dbReference type="Gene3D" id="3.40.50.150">
    <property type="entry name" value="Vaccinia Virus protein VP39"/>
    <property type="match status" value="1"/>
</dbReference>
<dbReference type="InterPro" id="IPR050336">
    <property type="entry name" value="Chromosome_partition/occlusion"/>
</dbReference>
<evidence type="ECO:0000256" key="3">
    <source>
        <dbReference type="ARBA" id="ARBA00022679"/>
    </source>
</evidence>
<feature type="domain" description="ParB-like N-terminal" evidence="5">
    <location>
        <begin position="7"/>
        <end position="95"/>
    </location>
</feature>
<evidence type="ECO:0000256" key="4">
    <source>
        <dbReference type="RuleBase" id="RU362026"/>
    </source>
</evidence>
<evidence type="ECO:0000256" key="2">
    <source>
        <dbReference type="ARBA" id="ARBA00022603"/>
    </source>
</evidence>
<dbReference type="InterPro" id="IPR029063">
    <property type="entry name" value="SAM-dependent_MTases_sf"/>
</dbReference>
<dbReference type="AlphaFoldDB" id="A0A8J3CD99"/>
<evidence type="ECO:0000256" key="1">
    <source>
        <dbReference type="ARBA" id="ARBA00006594"/>
    </source>
</evidence>
<keyword evidence="3" id="KW-0808">Transferase</keyword>
<comment type="similarity">
    <text evidence="1 4">Belongs to the N(4)/N(6)-methyltransferase family.</text>
</comment>
<dbReference type="GO" id="GO:0005694">
    <property type="term" value="C:chromosome"/>
    <property type="evidence" value="ECO:0007669"/>
    <property type="project" value="TreeGrafter"/>
</dbReference>
<dbReference type="InterPro" id="IPR015840">
    <property type="entry name" value="DNA_MeTrfase_ParB"/>
</dbReference>
<dbReference type="Proteomes" id="UP000637578">
    <property type="component" value="Unassembled WGS sequence"/>
</dbReference>
<dbReference type="GO" id="GO:0007059">
    <property type="term" value="P:chromosome segregation"/>
    <property type="evidence" value="ECO:0007669"/>
    <property type="project" value="TreeGrafter"/>
</dbReference>
<dbReference type="EC" id="2.1.1.-" evidence="4"/>
<sequence length="410" mass="45040">MDTLHTKHLPLAALAIYHRNPRRGNVAAIAASLTKLGQYRPIVVNNGTKTGRRNEILAGNHTYLAARQLEWATIAAVVIDVDDDTAARINLADNRTADLGGYDDRILLELLADLPDLDGTGYDPGDLDALEKALAVEESPAMLTDPDDVPQRCHDTVTKPGDLWHLGPHRLAVGDATDPLVWDRLLGNDNADMMWTDPPYGVSYVGKTSDALRIENDDLEAEDLEALLRGVLGIALTSSREGAVWYVAAPAGPLSIHFATVLAELGVLRQNLIWVKDHFVLGRSDYHYRHEPIYYGWTPGSAHHRLPDRKQDTVFEVARPKASKDHPTMKPVELITKHIQNSSEPGQLVIDPFGGSGSTLIACHATGRHAALIELDLTYADVICRRYQEHTGVVPTREGAPHDFTTTVTR</sequence>
<gene>
    <name evidence="6" type="ORF">GCM10012275_54640</name>
</gene>
<evidence type="ECO:0000259" key="5">
    <source>
        <dbReference type="SMART" id="SM00470"/>
    </source>
</evidence>
<dbReference type="PANTHER" id="PTHR33375">
    <property type="entry name" value="CHROMOSOME-PARTITIONING PROTEIN PARB-RELATED"/>
    <property type="match status" value="1"/>
</dbReference>
<dbReference type="Gene3D" id="3.90.1530.10">
    <property type="entry name" value="Conserved hypothetical protein from pyrococcus furiosus pfu- 392566-001, ParB domain"/>
    <property type="match status" value="1"/>
</dbReference>
<dbReference type="PIRSF" id="PIRSF036758">
    <property type="entry name" value="Aden_M_ParB"/>
    <property type="match status" value="1"/>
</dbReference>
<dbReference type="GO" id="GO:0032259">
    <property type="term" value="P:methylation"/>
    <property type="evidence" value="ECO:0007669"/>
    <property type="project" value="UniProtKB-KW"/>
</dbReference>
<dbReference type="GO" id="GO:0003677">
    <property type="term" value="F:DNA binding"/>
    <property type="evidence" value="ECO:0007669"/>
    <property type="project" value="InterPro"/>
</dbReference>
<evidence type="ECO:0000313" key="7">
    <source>
        <dbReference type="Proteomes" id="UP000637578"/>
    </source>
</evidence>
<dbReference type="SUPFAM" id="SSF110849">
    <property type="entry name" value="ParB/Sulfiredoxin"/>
    <property type="match status" value="1"/>
</dbReference>
<dbReference type="Pfam" id="PF01555">
    <property type="entry name" value="N6_N4_Mtase"/>
    <property type="match status" value="1"/>
</dbReference>
<comment type="caution">
    <text evidence="6">The sequence shown here is derived from an EMBL/GenBank/DDBJ whole genome shotgun (WGS) entry which is preliminary data.</text>
</comment>
<dbReference type="InterPro" id="IPR002052">
    <property type="entry name" value="DNA_methylase_N6_adenine_CS"/>
</dbReference>
<keyword evidence="7" id="KW-1185">Reference proteome</keyword>
<dbReference type="PANTHER" id="PTHR33375:SF1">
    <property type="entry name" value="CHROMOSOME-PARTITIONING PROTEIN PARB-RELATED"/>
    <property type="match status" value="1"/>
</dbReference>
<dbReference type="SUPFAM" id="SSF53335">
    <property type="entry name" value="S-adenosyl-L-methionine-dependent methyltransferases"/>
    <property type="match status" value="1"/>
</dbReference>
<dbReference type="InterPro" id="IPR002941">
    <property type="entry name" value="DNA_methylase_N4/N6"/>
</dbReference>
<dbReference type="InterPro" id="IPR003115">
    <property type="entry name" value="ParB_N"/>
</dbReference>
<protein>
    <recommendedName>
        <fullName evidence="4">Methyltransferase</fullName>
        <ecNumber evidence="4">2.1.1.-</ecNumber>
    </recommendedName>
</protein>
<dbReference type="InterPro" id="IPR036086">
    <property type="entry name" value="ParB/Sulfiredoxin_sf"/>
</dbReference>
<reference evidence="6" key="1">
    <citation type="journal article" date="2014" name="Int. J. Syst. Evol. Microbiol.">
        <title>Complete genome sequence of Corynebacterium casei LMG S-19264T (=DSM 44701T), isolated from a smear-ripened cheese.</title>
        <authorList>
            <consortium name="US DOE Joint Genome Institute (JGI-PGF)"/>
            <person name="Walter F."/>
            <person name="Albersmeier A."/>
            <person name="Kalinowski J."/>
            <person name="Ruckert C."/>
        </authorList>
    </citation>
    <scope>NUCLEOTIDE SEQUENCE</scope>
    <source>
        <strain evidence="6">CGMCC 4.5737</strain>
    </source>
</reference>
<dbReference type="PRINTS" id="PR00508">
    <property type="entry name" value="S21N4MTFRASE"/>
</dbReference>
<dbReference type="PROSITE" id="PS00092">
    <property type="entry name" value="N6_MTASE"/>
    <property type="match status" value="1"/>
</dbReference>
<name>A0A8J3CD99_9PSEU</name>
<dbReference type="RefSeq" id="WP_189061300.1">
    <property type="nucleotide sequence ID" value="NZ_BMMK01000038.1"/>
</dbReference>
<evidence type="ECO:0000313" key="6">
    <source>
        <dbReference type="EMBL" id="GGM77085.1"/>
    </source>
</evidence>